<sequence length="715" mass="79885">MGNVEMSLLEPEKPGADDTNQRLFLWVKEAINMPIGRLSTVSITISKRSQVNPKNVELCTIQSVRHEKHTKNFVFDQESPLDLGHMYPEDVLDFSVYECKKRLTWTRNLLGTAEWRVRNLVHRPSAKMTLNGSDDLLLLGKDRELSFLEVAPCMDNFPQRWPRPSPEPDESYPHHIMLITRGTRGDIQPFVALAEGLANILGWKVTICSEMRYKDKIKKAAKPVTSGRIQFRPSGGDTSKKIESTVSKMAMNSKSDTMQALMLSRSEVEFFGCEPAVFYWAKTMRPDVMIYGFTVASVAMVCSEALSIPAIGFILQPTVLHSVEYDPVVRLNHSKTSVGRKLRNAKTSHHGLNSLKMLMENFPLGTNLRKMRSAHSLPRIPGGVSIDLLAADDGSPVLVPINEDAFGGRPADWPETAEFTDFIFQADQSVTGLEPLYADFIRQARDAGRPLVLMAFSSMPVPTENILSTACLIAELARPDPAVIAMLGAREPEPISSALQRRVDQLKANGQLLEGRAAPFNLLLPEMDCNIIHGGLGTTAEALRAGKPILVTGTLLMDQRFWGAQMCNLRVGPGCCHIDEFDKYAVPWVTEALRPDNEWLVNAQEMSRKMGTLDGVELNARAMERVLQTATPFNLERAKSKRTELQTQSKIIEQKPKRRSMKPMRTWRHPHHGRERSESRDSQVIRENLENHLNMAAGPEPAPPEAADPGEVTRS</sequence>
<dbReference type="EMBL" id="HBJA01062880">
    <property type="protein sequence ID" value="CAE0811086.1"/>
    <property type="molecule type" value="Transcribed_RNA"/>
</dbReference>
<evidence type="ECO:0000313" key="3">
    <source>
        <dbReference type="EMBL" id="CAE0811086.1"/>
    </source>
</evidence>
<feature type="region of interest" description="Disordered" evidence="1">
    <location>
        <begin position="638"/>
        <end position="715"/>
    </location>
</feature>
<evidence type="ECO:0000256" key="1">
    <source>
        <dbReference type="SAM" id="MobiDB-lite"/>
    </source>
</evidence>
<protein>
    <recommendedName>
        <fullName evidence="2">Glycosyltransferase family 28 N-terminal domain-containing protein</fullName>
    </recommendedName>
</protein>
<feature type="compositionally biased region" description="Basic and acidic residues" evidence="1">
    <location>
        <begin position="675"/>
        <end position="690"/>
    </location>
</feature>
<organism evidence="3">
    <name type="scientific">Eutreptiella gymnastica</name>
    <dbReference type="NCBI Taxonomy" id="73025"/>
    <lineage>
        <taxon>Eukaryota</taxon>
        <taxon>Discoba</taxon>
        <taxon>Euglenozoa</taxon>
        <taxon>Euglenida</taxon>
        <taxon>Spirocuta</taxon>
        <taxon>Euglenophyceae</taxon>
        <taxon>Eutreptiales</taxon>
        <taxon>Eutreptiaceae</taxon>
        <taxon>Eutreptiella</taxon>
    </lineage>
</organism>
<dbReference type="InterPro" id="IPR050426">
    <property type="entry name" value="Glycosyltransferase_28"/>
</dbReference>
<accession>A0A7S4CZB0</accession>
<dbReference type="AlphaFoldDB" id="A0A7S4CZB0"/>
<dbReference type="PANTHER" id="PTHR48050">
    <property type="entry name" value="STEROL 3-BETA-GLUCOSYLTRANSFERASE"/>
    <property type="match status" value="1"/>
</dbReference>
<dbReference type="InterPro" id="IPR004276">
    <property type="entry name" value="GlycoTrans_28_N"/>
</dbReference>
<feature type="compositionally biased region" description="Basic residues" evidence="1">
    <location>
        <begin position="656"/>
        <end position="674"/>
    </location>
</feature>
<name>A0A7S4CZB0_9EUGL</name>
<dbReference type="PANTHER" id="PTHR48050:SF13">
    <property type="entry name" value="STEROL 3-BETA-GLUCOSYLTRANSFERASE UGT80A2"/>
    <property type="match status" value="1"/>
</dbReference>
<evidence type="ECO:0000259" key="2">
    <source>
        <dbReference type="Pfam" id="PF03033"/>
    </source>
</evidence>
<dbReference type="Gene3D" id="3.40.50.2000">
    <property type="entry name" value="Glycogen Phosphorylase B"/>
    <property type="match status" value="2"/>
</dbReference>
<dbReference type="Pfam" id="PF03033">
    <property type="entry name" value="Glyco_transf_28"/>
    <property type="match status" value="1"/>
</dbReference>
<gene>
    <name evidence="3" type="ORF">EGYM00163_LOCUS22234</name>
</gene>
<reference evidence="3" key="1">
    <citation type="submission" date="2021-01" db="EMBL/GenBank/DDBJ databases">
        <authorList>
            <person name="Corre E."/>
            <person name="Pelletier E."/>
            <person name="Niang G."/>
            <person name="Scheremetjew M."/>
            <person name="Finn R."/>
            <person name="Kale V."/>
            <person name="Holt S."/>
            <person name="Cochrane G."/>
            <person name="Meng A."/>
            <person name="Brown T."/>
            <person name="Cohen L."/>
        </authorList>
    </citation>
    <scope>NUCLEOTIDE SEQUENCE</scope>
    <source>
        <strain evidence="3">CCMP1594</strain>
    </source>
</reference>
<proteinExistence type="predicted"/>
<dbReference type="SUPFAM" id="SSF53756">
    <property type="entry name" value="UDP-Glycosyltransferase/glycogen phosphorylase"/>
    <property type="match status" value="1"/>
</dbReference>
<feature type="domain" description="Glycosyltransferase family 28 N-terminal" evidence="2">
    <location>
        <begin position="176"/>
        <end position="240"/>
    </location>
</feature>
<dbReference type="GO" id="GO:0016758">
    <property type="term" value="F:hexosyltransferase activity"/>
    <property type="evidence" value="ECO:0007669"/>
    <property type="project" value="InterPro"/>
</dbReference>
<dbReference type="GO" id="GO:0005975">
    <property type="term" value="P:carbohydrate metabolic process"/>
    <property type="evidence" value="ECO:0007669"/>
    <property type="project" value="InterPro"/>
</dbReference>